<dbReference type="Proteomes" id="UP000679779">
    <property type="component" value="Unassembled WGS sequence"/>
</dbReference>
<keyword evidence="2" id="KW-1185">Reference proteome</keyword>
<protein>
    <submittedName>
        <fullName evidence="1">Uncharacterized protein</fullName>
    </submittedName>
</protein>
<dbReference type="EMBL" id="BORQ01000011">
    <property type="protein sequence ID" value="GIO34617.1"/>
    <property type="molecule type" value="Genomic_DNA"/>
</dbReference>
<reference evidence="1" key="1">
    <citation type="submission" date="2021-03" db="EMBL/GenBank/DDBJ databases">
        <title>Antimicrobial resistance genes in bacteria isolated from Japanese honey, and their potential for conferring macrolide and lincosamide resistance in the American foulbrood pathogen Paenibacillus larvae.</title>
        <authorList>
            <person name="Okamoto M."/>
            <person name="Kumagai M."/>
            <person name="Kanamori H."/>
            <person name="Takamatsu D."/>
        </authorList>
    </citation>
    <scope>NUCLEOTIDE SEQUENCE</scope>
    <source>
        <strain evidence="1">J2TS6</strain>
    </source>
</reference>
<comment type="caution">
    <text evidence="1">The sequence shown here is derived from an EMBL/GenBank/DDBJ whole genome shotgun (WGS) entry which is preliminary data.</text>
</comment>
<dbReference type="RefSeq" id="WP_160044899.1">
    <property type="nucleotide sequence ID" value="NZ_BORQ01000011.1"/>
</dbReference>
<accession>A0A920CFE1</accession>
<dbReference type="AlphaFoldDB" id="A0A920CFE1"/>
<name>A0A920CFE1_9BACL</name>
<organism evidence="1 2">
    <name type="scientific">Paenibacillus albilobatus</name>
    <dbReference type="NCBI Taxonomy" id="2716884"/>
    <lineage>
        <taxon>Bacteria</taxon>
        <taxon>Bacillati</taxon>
        <taxon>Bacillota</taxon>
        <taxon>Bacilli</taxon>
        <taxon>Bacillales</taxon>
        <taxon>Paenibacillaceae</taxon>
        <taxon>Paenibacillus</taxon>
    </lineage>
</organism>
<gene>
    <name evidence="1" type="ORF">J2TS6_57580</name>
</gene>
<evidence type="ECO:0000313" key="1">
    <source>
        <dbReference type="EMBL" id="GIO34617.1"/>
    </source>
</evidence>
<sequence>MHKDKKALKKAETIFETAEIIITKVNKVSPKEKEKLDHIAEKRIKKASEEAIAKIRERYNRFKLQDESGGEE</sequence>
<evidence type="ECO:0000313" key="2">
    <source>
        <dbReference type="Proteomes" id="UP000679779"/>
    </source>
</evidence>
<proteinExistence type="predicted"/>